<organism evidence="3 4">
    <name type="scientific">Tardibacter chloracetimidivorans</name>
    <dbReference type="NCBI Taxonomy" id="1921510"/>
    <lineage>
        <taxon>Bacteria</taxon>
        <taxon>Pseudomonadati</taxon>
        <taxon>Pseudomonadota</taxon>
        <taxon>Alphaproteobacteria</taxon>
        <taxon>Sphingomonadales</taxon>
        <taxon>Sphingomonadaceae</taxon>
        <taxon>Tardibacter</taxon>
    </lineage>
</organism>
<feature type="chain" id="PRO_5012453653" description="Extensin-like C-terminal domain-containing protein" evidence="1">
    <location>
        <begin position="21"/>
        <end position="204"/>
    </location>
</feature>
<keyword evidence="1" id="KW-0732">Signal</keyword>
<evidence type="ECO:0000313" key="4">
    <source>
        <dbReference type="Proteomes" id="UP000182063"/>
    </source>
</evidence>
<dbReference type="PROSITE" id="PS51257">
    <property type="entry name" value="PROKAR_LIPOPROTEIN"/>
    <property type="match status" value="1"/>
</dbReference>
<evidence type="ECO:0000313" key="3">
    <source>
        <dbReference type="EMBL" id="API60861.1"/>
    </source>
</evidence>
<dbReference type="RefSeq" id="WP_072598516.1">
    <property type="nucleotide sequence ID" value="NZ_CP018221.1"/>
</dbReference>
<accession>A0A1L3ZZ00</accession>
<evidence type="ECO:0000259" key="2">
    <source>
        <dbReference type="Pfam" id="PF06904"/>
    </source>
</evidence>
<evidence type="ECO:0000256" key="1">
    <source>
        <dbReference type="SAM" id="SignalP"/>
    </source>
</evidence>
<proteinExistence type="predicted"/>
<dbReference type="STRING" id="1921510.BSL82_00315"/>
<gene>
    <name evidence="3" type="ORF">BSL82_00315</name>
</gene>
<name>A0A1L3ZZ00_9SPHN</name>
<dbReference type="OrthoDB" id="9809788at2"/>
<dbReference type="InterPro" id="IPR009683">
    <property type="entry name" value="Extensin-like_C"/>
</dbReference>
<dbReference type="EMBL" id="CP018221">
    <property type="protein sequence ID" value="API60861.1"/>
    <property type="molecule type" value="Genomic_DNA"/>
</dbReference>
<dbReference type="AlphaFoldDB" id="A0A1L3ZZ00"/>
<sequence length="204" mass="22402">MRWVLLVLFVLLAACGGGRAPTPQPRPQTDIRQCLMGLERAGVRYRSLPDRHFGGGCQATGSVQLLDVGVPVTNLTALTCPMAAGLADWSRTVRQIARERLGSDIAKIESFGSYACRPVNNQTGGRLSEHARANAADIAAFVLADGRRITVEHGWGGTDPRVRDFLRMAHRAGCRRFAIGLGPDSDRFHYNHFHFDMGRGPYCR</sequence>
<reference evidence="4" key="1">
    <citation type="submission" date="2016-11" db="EMBL/GenBank/DDBJ databases">
        <title>Complete Genome Sequence of alachlor-degrading Sphingomonas sp. strain JJ-A5.</title>
        <authorList>
            <person name="Lee H."/>
            <person name="Ka J.-O."/>
        </authorList>
    </citation>
    <scope>NUCLEOTIDE SEQUENCE [LARGE SCALE GENOMIC DNA]</scope>
    <source>
        <strain evidence="4">JJ-A5</strain>
    </source>
</reference>
<feature type="signal peptide" evidence="1">
    <location>
        <begin position="1"/>
        <end position="20"/>
    </location>
</feature>
<dbReference type="Pfam" id="PF06904">
    <property type="entry name" value="Extensin-like_C"/>
    <property type="match status" value="1"/>
</dbReference>
<dbReference type="Proteomes" id="UP000182063">
    <property type="component" value="Chromosome"/>
</dbReference>
<feature type="domain" description="Extensin-like C-terminal" evidence="2">
    <location>
        <begin position="33"/>
        <end position="204"/>
    </location>
</feature>
<keyword evidence="4" id="KW-1185">Reference proteome</keyword>
<dbReference type="KEGG" id="sphj:BSL82_00315"/>
<protein>
    <recommendedName>
        <fullName evidence="2">Extensin-like C-terminal domain-containing protein</fullName>
    </recommendedName>
</protein>